<comment type="caution">
    <text evidence="1">The sequence shown here is derived from an EMBL/GenBank/DDBJ whole genome shotgun (WGS) entry which is preliminary data.</text>
</comment>
<name>A0ABQ7M8K9_BRACM</name>
<accession>A0ABQ7M8K9</accession>
<organism evidence="1 2">
    <name type="scientific">Brassica rapa subsp. trilocularis</name>
    <dbReference type="NCBI Taxonomy" id="1813537"/>
    <lineage>
        <taxon>Eukaryota</taxon>
        <taxon>Viridiplantae</taxon>
        <taxon>Streptophyta</taxon>
        <taxon>Embryophyta</taxon>
        <taxon>Tracheophyta</taxon>
        <taxon>Spermatophyta</taxon>
        <taxon>Magnoliopsida</taxon>
        <taxon>eudicotyledons</taxon>
        <taxon>Gunneridae</taxon>
        <taxon>Pentapetalae</taxon>
        <taxon>rosids</taxon>
        <taxon>malvids</taxon>
        <taxon>Brassicales</taxon>
        <taxon>Brassicaceae</taxon>
        <taxon>Brassiceae</taxon>
        <taxon>Brassica</taxon>
    </lineage>
</organism>
<proteinExistence type="predicted"/>
<keyword evidence="2" id="KW-1185">Reference proteome</keyword>
<dbReference type="Proteomes" id="UP000823674">
    <property type="component" value="Chromosome A06"/>
</dbReference>
<reference evidence="1 2" key="1">
    <citation type="submission" date="2021-03" db="EMBL/GenBank/DDBJ databases">
        <authorList>
            <person name="King G.J."/>
            <person name="Bancroft I."/>
            <person name="Baten A."/>
            <person name="Bloomfield J."/>
            <person name="Borpatragohain P."/>
            <person name="He Z."/>
            <person name="Irish N."/>
            <person name="Irwin J."/>
            <person name="Liu K."/>
            <person name="Mauleon R.P."/>
            <person name="Moore J."/>
            <person name="Morris R."/>
            <person name="Ostergaard L."/>
            <person name="Wang B."/>
            <person name="Wells R."/>
        </authorList>
    </citation>
    <scope>NUCLEOTIDE SEQUENCE [LARGE SCALE GENOMIC DNA]</scope>
    <source>
        <strain evidence="1">R-o-18</strain>
        <tissue evidence="1">Leaf</tissue>
    </source>
</reference>
<dbReference type="EMBL" id="JADBGQ010000006">
    <property type="protein sequence ID" value="KAG5393929.1"/>
    <property type="molecule type" value="Genomic_DNA"/>
</dbReference>
<gene>
    <name evidence="1" type="primary">A06g507250.1_BraROA</name>
    <name evidence="1" type="ORF">IGI04_023892</name>
</gene>
<protein>
    <submittedName>
        <fullName evidence="1">Uncharacterized protein</fullName>
    </submittedName>
</protein>
<evidence type="ECO:0000313" key="2">
    <source>
        <dbReference type="Proteomes" id="UP000823674"/>
    </source>
</evidence>
<sequence length="184" mass="20445">MSLAKYTKSLGELSQAFHQTPFRWEIEIDKKSTQEHNNQNPRDELLKRVFVYLSKIKDNLPLVAYKVLKHRSPRNCNFGQQNNAERLAGVAPASRSRATFSVSDGTNASDLGVSLQQVALNIGCDFSTSLWKVAPGSNMCVSGCENASDFVQSLWMSRSGKWCTATSCSRSEKSLQAVLVQRPL</sequence>
<evidence type="ECO:0000313" key="1">
    <source>
        <dbReference type="EMBL" id="KAG5393929.1"/>
    </source>
</evidence>